<name>A0A1E7WE74_9BURK</name>
<dbReference type="InterPro" id="IPR035897">
    <property type="entry name" value="Toll_tir_struct_dom_sf"/>
</dbReference>
<dbReference type="SUPFAM" id="SSF52200">
    <property type="entry name" value="Toll/Interleukin receptor TIR domain"/>
    <property type="match status" value="1"/>
</dbReference>
<gene>
    <name evidence="2" type="ORF">DUPY_39350</name>
</gene>
<keyword evidence="3" id="KW-1185">Reference proteome</keyword>
<dbReference type="EMBL" id="LROM01000109">
    <property type="protein sequence ID" value="OEZ96527.1"/>
    <property type="molecule type" value="Genomic_DNA"/>
</dbReference>
<dbReference type="RefSeq" id="WP_070250336.1">
    <property type="nucleotide sequence ID" value="NZ_LROM01000109.1"/>
</dbReference>
<evidence type="ECO:0000259" key="1">
    <source>
        <dbReference type="Pfam" id="PF13676"/>
    </source>
</evidence>
<sequence length="201" mass="23248">MTIRHGCFFSYAHGKHAHMKKFKDDLVEAMKCYLEPHFDNEEELFVDSEQLGGGDDLDGRIARALCESVCMILIYTPKYEAHAYTRREFAAMQLIEAERRQWYDLPSHLIIPVIMTRHPFNLPPQISGPGMYVDFSTYTLASGDLKNNPDYLPEIARIVDRIAAHYHHLKRCTPPGHDCGRFVMPDIPPEWRAIPPPHFPR</sequence>
<accession>A0A1E7WE74</accession>
<dbReference type="Pfam" id="PF13676">
    <property type="entry name" value="TIR_2"/>
    <property type="match status" value="1"/>
</dbReference>
<dbReference type="GO" id="GO:0007165">
    <property type="term" value="P:signal transduction"/>
    <property type="evidence" value="ECO:0007669"/>
    <property type="project" value="InterPro"/>
</dbReference>
<protein>
    <recommendedName>
        <fullName evidence="1">TIR domain-containing protein</fullName>
    </recommendedName>
</protein>
<dbReference type="Gene3D" id="3.40.50.10140">
    <property type="entry name" value="Toll/interleukin-1 receptor homology (TIR) domain"/>
    <property type="match status" value="1"/>
</dbReference>
<dbReference type="AlphaFoldDB" id="A0A1E7WE74"/>
<evidence type="ECO:0000313" key="3">
    <source>
        <dbReference type="Proteomes" id="UP000175989"/>
    </source>
</evidence>
<evidence type="ECO:0000313" key="2">
    <source>
        <dbReference type="EMBL" id="OEZ96527.1"/>
    </source>
</evidence>
<proteinExistence type="predicted"/>
<feature type="domain" description="TIR" evidence="1">
    <location>
        <begin position="8"/>
        <end position="136"/>
    </location>
</feature>
<dbReference type="InterPro" id="IPR000157">
    <property type="entry name" value="TIR_dom"/>
</dbReference>
<reference evidence="3" key="1">
    <citation type="journal article" date="2016" name="Front. Microbiol.">
        <title>Molecular Keys to the Janthinobacterium and Duganella spp. Interaction with the Plant Pathogen Fusarium graminearum.</title>
        <authorList>
            <person name="Haack F.S."/>
            <person name="Poehlein A."/>
            <person name="Kroger C."/>
            <person name="Voigt C.A."/>
            <person name="Piepenbring M."/>
            <person name="Bode H.B."/>
            <person name="Daniel R."/>
            <person name="Schafer W."/>
            <person name="Streit W.R."/>
        </authorList>
    </citation>
    <scope>NUCLEOTIDE SEQUENCE [LARGE SCALE GENOMIC DNA]</scope>
    <source>
        <strain evidence="3">T54</strain>
    </source>
</reference>
<dbReference type="Proteomes" id="UP000175989">
    <property type="component" value="Unassembled WGS sequence"/>
</dbReference>
<organism evidence="2 3">
    <name type="scientific">Duganella phyllosphaerae</name>
    <dbReference type="NCBI Taxonomy" id="762836"/>
    <lineage>
        <taxon>Bacteria</taxon>
        <taxon>Pseudomonadati</taxon>
        <taxon>Pseudomonadota</taxon>
        <taxon>Betaproteobacteria</taxon>
        <taxon>Burkholderiales</taxon>
        <taxon>Oxalobacteraceae</taxon>
        <taxon>Telluria group</taxon>
        <taxon>Duganella</taxon>
    </lineage>
</organism>
<dbReference type="PATRIC" id="fig|762836.4.peg.4056"/>
<comment type="caution">
    <text evidence="2">The sequence shown here is derived from an EMBL/GenBank/DDBJ whole genome shotgun (WGS) entry which is preliminary data.</text>
</comment>
<dbReference type="OrthoDB" id="8700775at2"/>